<organism evidence="1 2">
    <name type="scientific">Sphaerodactylus townsendi</name>
    <dbReference type="NCBI Taxonomy" id="933632"/>
    <lineage>
        <taxon>Eukaryota</taxon>
        <taxon>Metazoa</taxon>
        <taxon>Chordata</taxon>
        <taxon>Craniata</taxon>
        <taxon>Vertebrata</taxon>
        <taxon>Euteleostomi</taxon>
        <taxon>Lepidosauria</taxon>
        <taxon>Squamata</taxon>
        <taxon>Bifurcata</taxon>
        <taxon>Gekkota</taxon>
        <taxon>Sphaerodactylidae</taxon>
        <taxon>Sphaerodactylus</taxon>
    </lineage>
</organism>
<comment type="caution">
    <text evidence="1">The sequence shown here is derived from an EMBL/GenBank/DDBJ whole genome shotgun (WGS) entry which is preliminary data.</text>
</comment>
<sequence>MGVTGLWQILEPVKQHIPLSHLTGKTLAVDLSIWVCEAQSVKKMTGVVTKPHLRNIFFRVSSLTLMGIHLVFVMEGDAPKLKADTMSKRSKMRFGPSNKPGAARQGRSHFRFFLKECLEMLECLGIPWVQAAGEAEAMCAYLNANGYVDGCITNDGDAFLYGAQTVYRNFTMNIKDPHVDCYSVSSIEETLGCNRECLIGLAILLGCDYLPKGVPGVGKEQALKLIQALEGQSLLQRFEQWKDPFQHIDIPLKKMIHCTVCRHPGSFKDHKEFGCQLCESVEFCKPHEVTYLCPCDWHRSEQDRQVRIVEESIKKKTKACEGFPFPEVIQEYLVSKDKLMKPYECRRPNLLYFQTLHLPLRLLVVVSAEAVTHRNLAAALVRFASEKMDWPKHYACEKLCALLTYYDMNRRKAGHTDPWQLQALRIVKTRTKNGISCFEIEWQKPEHYATADDQPVEPFLKTVEESSLFQAAYPEIVAMYQMEKLEICKEKKKGTKAKLKKKEDLAGDGNVADLLSQLSLQSSCEILPNYNHKSDFKSDCQTLAKTDSNSQVLFVSASSSAKTLPSQNPPSPLLVTLSQNTGNECNSDGYLSSQVEFTSSSVVSGASSVIADLQLSGIDWKGTSFTVSPAHISDSCLESEWCVCCNSTEQYPLLYCRSAEIIPPFSNSVHQNQNPPSSRNWSVSGSDLPEGQHCLLSKEQVNLKLSALKSISKDPKVPLLSPLQMTEHTKGTSSPEGEFSNVSAQQNDSLQGTEKMLPKKHPREFNLGNNTKLLKQSKCLSQNNAGLSTSRSVSLCTENIETTDFGHKPLTLRAKSTEDLDNCQARKESIKMNMKNSLKSVCQSGYYSSEDSDGGNVHGGRRAPRDPRWRKKCHLVPLKEEKKHVKRSETKPELEVKQRGKVCDTDLSVAEYSKPATVVHVHASPVPIDASVPHLRESGADVRVDSPLPLSERLKLRLQSH</sequence>
<evidence type="ECO:0000313" key="2">
    <source>
        <dbReference type="Proteomes" id="UP000827872"/>
    </source>
</evidence>
<gene>
    <name evidence="1" type="ORF">K3G42_032530</name>
</gene>
<evidence type="ECO:0000313" key="1">
    <source>
        <dbReference type="EMBL" id="KAH8017778.1"/>
    </source>
</evidence>
<reference evidence="1" key="1">
    <citation type="submission" date="2021-08" db="EMBL/GenBank/DDBJ databases">
        <title>The first chromosome-level gecko genome reveals the dynamic sex chromosomes of Neotropical dwarf geckos (Sphaerodactylidae: Sphaerodactylus).</title>
        <authorList>
            <person name="Pinto B.J."/>
            <person name="Keating S.E."/>
            <person name="Gamble T."/>
        </authorList>
    </citation>
    <scope>NUCLEOTIDE SEQUENCE</scope>
    <source>
        <strain evidence="1">TG3544</strain>
    </source>
</reference>
<name>A0ACB8GDP8_9SAUR</name>
<dbReference type="Proteomes" id="UP000827872">
    <property type="component" value="Linkage Group LG01"/>
</dbReference>
<accession>A0ACB8GDP8</accession>
<keyword evidence="2" id="KW-1185">Reference proteome</keyword>
<protein>
    <submittedName>
        <fullName evidence="1">Uncharacterized protein</fullName>
    </submittedName>
</protein>
<proteinExistence type="predicted"/>
<dbReference type="EMBL" id="CM037614">
    <property type="protein sequence ID" value="KAH8017778.1"/>
    <property type="molecule type" value="Genomic_DNA"/>
</dbReference>